<keyword evidence="11" id="KW-1185">Reference proteome</keyword>
<dbReference type="GO" id="GO:0007017">
    <property type="term" value="P:microtubule-based process"/>
    <property type="evidence" value="ECO:0007669"/>
    <property type="project" value="InterPro"/>
</dbReference>
<dbReference type="Ensembl" id="ENSCAFT00020027796.1">
    <property type="protein sequence ID" value="ENSCAFP00020024065.1"/>
    <property type="gene ID" value="ENSCAFG00020018924.1"/>
</dbReference>
<evidence type="ECO:0000256" key="6">
    <source>
        <dbReference type="ARBA" id="ARBA00023134"/>
    </source>
</evidence>
<dbReference type="Gene3D" id="3.40.50.1440">
    <property type="entry name" value="Tubulin/FtsZ, GTPase domain"/>
    <property type="match status" value="1"/>
</dbReference>
<evidence type="ECO:0000256" key="2">
    <source>
        <dbReference type="ARBA" id="ARBA00009636"/>
    </source>
</evidence>
<dbReference type="GeneTree" id="ENSGT00940000155723"/>
<name>A0A8C0L354_CANLU</name>
<dbReference type="Proteomes" id="UP000694391">
    <property type="component" value="Unplaced"/>
</dbReference>
<dbReference type="PANTHER" id="PTHR11588">
    <property type="entry name" value="TUBULIN"/>
    <property type="match status" value="1"/>
</dbReference>
<dbReference type="InterPro" id="IPR017975">
    <property type="entry name" value="Tubulin_CS"/>
</dbReference>
<gene>
    <name evidence="10" type="primary">TUBE1</name>
</gene>
<dbReference type="InterPro" id="IPR036525">
    <property type="entry name" value="Tubulin/FtsZ_GTPase_sf"/>
</dbReference>
<comment type="subcellular location">
    <subcellularLocation>
        <location evidence="1">Cytoplasm</location>
        <location evidence="1">Cytoskeleton</location>
    </subcellularLocation>
</comment>
<keyword evidence="3" id="KW-0963">Cytoplasm</keyword>
<keyword evidence="7" id="KW-0206">Cytoskeleton</keyword>
<dbReference type="SUPFAM" id="SSF52490">
    <property type="entry name" value="Tubulin nucleotide-binding domain-like"/>
    <property type="match status" value="1"/>
</dbReference>
<dbReference type="Pfam" id="PF00091">
    <property type="entry name" value="Tubulin"/>
    <property type="match status" value="1"/>
</dbReference>
<evidence type="ECO:0000256" key="4">
    <source>
        <dbReference type="ARBA" id="ARBA00022701"/>
    </source>
</evidence>
<organism evidence="10 11">
    <name type="scientific">Canis lupus dingo</name>
    <name type="common">dingo</name>
    <dbReference type="NCBI Taxonomy" id="286419"/>
    <lineage>
        <taxon>Eukaryota</taxon>
        <taxon>Metazoa</taxon>
        <taxon>Chordata</taxon>
        <taxon>Craniata</taxon>
        <taxon>Vertebrata</taxon>
        <taxon>Euteleostomi</taxon>
        <taxon>Mammalia</taxon>
        <taxon>Eutheria</taxon>
        <taxon>Laurasiatheria</taxon>
        <taxon>Carnivora</taxon>
        <taxon>Caniformia</taxon>
        <taxon>Canidae</taxon>
        <taxon>Canis</taxon>
    </lineage>
</organism>
<evidence type="ECO:0000256" key="5">
    <source>
        <dbReference type="ARBA" id="ARBA00022741"/>
    </source>
</evidence>
<keyword evidence="6 8" id="KW-0342">GTP-binding</keyword>
<dbReference type="InterPro" id="IPR004057">
    <property type="entry name" value="Epsilon_tubulin"/>
</dbReference>
<proteinExistence type="inferred from homology"/>
<evidence type="ECO:0000313" key="10">
    <source>
        <dbReference type="Ensembl" id="ENSCAFP00020024065.1"/>
    </source>
</evidence>
<reference evidence="10" key="2">
    <citation type="submission" date="2025-09" db="UniProtKB">
        <authorList>
            <consortium name="Ensembl"/>
        </authorList>
    </citation>
    <scope>IDENTIFICATION</scope>
</reference>
<sequence length="216" mass="23605">VSPASLIAVGQCGNQIGCCFWDLALREHAAVNQVPSYNLFPFFLSFRVVGDGGSISKGKICSLKARAVLIDMEEGVVNEILQGPLRDVFDSKQLITDISGSGNNWAVGHKVFGSLYQEQILEKLRKSAEHCDCLQCFFIIHSMGGGTGSGLGTFLLKVLEDEFPEVYRFVTSVYPSAEDDVITSPYNSILAMKELNEHADCVLPIDNQNVLYVCSS</sequence>
<accession>A0A8C0L354</accession>
<protein>
    <submittedName>
        <fullName evidence="10">Tubulin epsilon 1</fullName>
    </submittedName>
</protein>
<dbReference type="AlphaFoldDB" id="A0A8C0L354"/>
<feature type="domain" description="Tubulin/FtsZ GTPase" evidence="9">
    <location>
        <begin position="45"/>
        <end position="216"/>
    </location>
</feature>
<evidence type="ECO:0000256" key="1">
    <source>
        <dbReference type="ARBA" id="ARBA00004245"/>
    </source>
</evidence>
<dbReference type="InterPro" id="IPR003008">
    <property type="entry name" value="Tubulin_FtsZ_GTPase"/>
</dbReference>
<evidence type="ECO:0000259" key="9">
    <source>
        <dbReference type="SMART" id="SM00864"/>
    </source>
</evidence>
<dbReference type="GO" id="GO:0005874">
    <property type="term" value="C:microtubule"/>
    <property type="evidence" value="ECO:0007669"/>
    <property type="project" value="UniProtKB-KW"/>
</dbReference>
<dbReference type="SMART" id="SM00864">
    <property type="entry name" value="Tubulin"/>
    <property type="match status" value="1"/>
</dbReference>
<keyword evidence="4 8" id="KW-0493">Microtubule</keyword>
<evidence type="ECO:0000256" key="7">
    <source>
        <dbReference type="ARBA" id="ARBA00023212"/>
    </source>
</evidence>
<dbReference type="PRINTS" id="PR01161">
    <property type="entry name" value="TUBULIN"/>
</dbReference>
<dbReference type="PRINTS" id="PR01519">
    <property type="entry name" value="EPSLNTUBULIN"/>
</dbReference>
<dbReference type="InterPro" id="IPR000217">
    <property type="entry name" value="Tubulin"/>
</dbReference>
<evidence type="ECO:0000256" key="3">
    <source>
        <dbReference type="ARBA" id="ARBA00022490"/>
    </source>
</evidence>
<reference evidence="10" key="1">
    <citation type="submission" date="2025-08" db="UniProtKB">
        <authorList>
            <consortium name="Ensembl"/>
        </authorList>
    </citation>
    <scope>IDENTIFICATION</scope>
</reference>
<evidence type="ECO:0000313" key="11">
    <source>
        <dbReference type="Proteomes" id="UP000694391"/>
    </source>
</evidence>
<keyword evidence="5 8" id="KW-0547">Nucleotide-binding</keyword>
<dbReference type="GO" id="GO:0005525">
    <property type="term" value="F:GTP binding"/>
    <property type="evidence" value="ECO:0007669"/>
    <property type="project" value="UniProtKB-UniRule"/>
</dbReference>
<comment type="similarity">
    <text evidence="2 8">Belongs to the tubulin family.</text>
</comment>
<dbReference type="PROSITE" id="PS00227">
    <property type="entry name" value="TUBULIN"/>
    <property type="match status" value="1"/>
</dbReference>
<evidence type="ECO:0000256" key="8">
    <source>
        <dbReference type="RuleBase" id="RU000352"/>
    </source>
</evidence>